<feature type="region of interest" description="Disordered" evidence="14">
    <location>
        <begin position="1"/>
        <end position="95"/>
    </location>
</feature>
<keyword evidence="3 13" id="KW-0723">Serine/threonine-protein kinase</keyword>
<comment type="catalytic activity">
    <reaction evidence="8 13">
        <text>L-threonyl-[protein] + ATP = O-phospho-L-threonyl-[protein] + ADP + H(+)</text>
        <dbReference type="Rhea" id="RHEA:46608"/>
        <dbReference type="Rhea" id="RHEA-COMP:11060"/>
        <dbReference type="Rhea" id="RHEA-COMP:11605"/>
        <dbReference type="ChEBI" id="CHEBI:15378"/>
        <dbReference type="ChEBI" id="CHEBI:30013"/>
        <dbReference type="ChEBI" id="CHEBI:30616"/>
        <dbReference type="ChEBI" id="CHEBI:61977"/>
        <dbReference type="ChEBI" id="CHEBI:456216"/>
        <dbReference type="EC" id="2.7.11.1"/>
    </reaction>
</comment>
<evidence type="ECO:0000256" key="10">
    <source>
        <dbReference type="PIRSR" id="PIRSR630616-1"/>
    </source>
</evidence>
<dbReference type="GO" id="GO:0045143">
    <property type="term" value="P:homologous chromosome segregation"/>
    <property type="evidence" value="ECO:0007669"/>
    <property type="project" value="UniProtKB-ARBA"/>
</dbReference>
<dbReference type="InterPro" id="IPR000719">
    <property type="entry name" value="Prot_kinase_dom"/>
</dbReference>
<evidence type="ECO:0000256" key="3">
    <source>
        <dbReference type="ARBA" id="ARBA00022527"/>
    </source>
</evidence>
<feature type="active site" description="Proton acceptor" evidence="10">
    <location>
        <position position="278"/>
    </location>
</feature>
<evidence type="ECO:0000256" key="1">
    <source>
        <dbReference type="ARBA" id="ARBA00012513"/>
    </source>
</evidence>
<feature type="compositionally biased region" description="Polar residues" evidence="14">
    <location>
        <begin position="51"/>
        <end position="68"/>
    </location>
</feature>
<feature type="binding site" evidence="11">
    <location>
        <position position="296"/>
    </location>
    <ligand>
        <name>ATP</name>
        <dbReference type="ChEBI" id="CHEBI:30616"/>
    </ligand>
</feature>
<dbReference type="PANTHER" id="PTHR24350">
    <property type="entry name" value="SERINE/THREONINE-PROTEIN KINASE IAL-RELATED"/>
    <property type="match status" value="1"/>
</dbReference>
<dbReference type="GO" id="GO:1902115">
    <property type="term" value="P:regulation of organelle assembly"/>
    <property type="evidence" value="ECO:0007669"/>
    <property type="project" value="UniProtKB-ARBA"/>
</dbReference>
<comment type="catalytic activity">
    <reaction evidence="9 13">
        <text>L-seryl-[protein] + ATP = O-phospho-L-seryl-[protein] + ADP + H(+)</text>
        <dbReference type="Rhea" id="RHEA:17989"/>
        <dbReference type="Rhea" id="RHEA-COMP:9863"/>
        <dbReference type="Rhea" id="RHEA-COMP:11604"/>
        <dbReference type="ChEBI" id="CHEBI:15378"/>
        <dbReference type="ChEBI" id="CHEBI:29999"/>
        <dbReference type="ChEBI" id="CHEBI:30616"/>
        <dbReference type="ChEBI" id="CHEBI:83421"/>
        <dbReference type="ChEBI" id="CHEBI:456216"/>
        <dbReference type="EC" id="2.7.11.1"/>
    </reaction>
</comment>
<dbReference type="Gene3D" id="1.10.510.10">
    <property type="entry name" value="Transferase(Phosphotransferase) domain 1"/>
    <property type="match status" value="1"/>
</dbReference>
<evidence type="ECO:0000256" key="8">
    <source>
        <dbReference type="ARBA" id="ARBA00047899"/>
    </source>
</evidence>
<evidence type="ECO:0000256" key="12">
    <source>
        <dbReference type="PIRSR" id="PIRSR630616-3"/>
    </source>
</evidence>
<feature type="compositionally biased region" description="Basic and acidic residues" evidence="14">
    <location>
        <begin position="457"/>
        <end position="467"/>
    </location>
</feature>
<keyword evidence="7 11" id="KW-0067">ATP-binding</keyword>
<dbReference type="GO" id="GO:0032465">
    <property type="term" value="P:regulation of cytokinesis"/>
    <property type="evidence" value="ECO:0007669"/>
    <property type="project" value="UniProtKB-ARBA"/>
</dbReference>
<dbReference type="GO" id="GO:0005524">
    <property type="term" value="F:ATP binding"/>
    <property type="evidence" value="ECO:0007669"/>
    <property type="project" value="UniProtKB-UniRule"/>
</dbReference>
<keyword evidence="6 13" id="KW-0418">Kinase</keyword>
<dbReference type="InterPro" id="IPR030616">
    <property type="entry name" value="Aur-like"/>
</dbReference>
<feature type="cross-link" description="Glycyl lysine isopeptide (Lys-Gly) (interchain with G-Cter in SUMO2)" evidence="12">
    <location>
        <position position="280"/>
    </location>
</feature>
<feature type="binding site" evidence="11">
    <location>
        <position position="182"/>
    </location>
    <ligand>
        <name>ATP</name>
        <dbReference type="ChEBI" id="CHEBI:30616"/>
    </ligand>
</feature>
<evidence type="ECO:0000259" key="15">
    <source>
        <dbReference type="PROSITE" id="PS50011"/>
    </source>
</evidence>
<evidence type="ECO:0000256" key="9">
    <source>
        <dbReference type="ARBA" id="ARBA00048679"/>
    </source>
</evidence>
<evidence type="ECO:0000256" key="13">
    <source>
        <dbReference type="RuleBase" id="RU367134"/>
    </source>
</evidence>
<evidence type="ECO:0000256" key="11">
    <source>
        <dbReference type="PIRSR" id="PIRSR630616-2"/>
    </source>
</evidence>
<organism evidence="16 17">
    <name type="scientific">Tilletiopsis washingtonensis</name>
    <dbReference type="NCBI Taxonomy" id="58919"/>
    <lineage>
        <taxon>Eukaryota</taxon>
        <taxon>Fungi</taxon>
        <taxon>Dikarya</taxon>
        <taxon>Basidiomycota</taxon>
        <taxon>Ustilaginomycotina</taxon>
        <taxon>Exobasidiomycetes</taxon>
        <taxon>Entylomatales</taxon>
        <taxon>Entylomatales incertae sedis</taxon>
        <taxon>Tilletiopsis</taxon>
    </lineage>
</organism>
<dbReference type="AlphaFoldDB" id="A0A316ZB73"/>
<dbReference type="GO" id="GO:0004674">
    <property type="term" value="F:protein serine/threonine kinase activity"/>
    <property type="evidence" value="ECO:0007669"/>
    <property type="project" value="UniProtKB-KW"/>
</dbReference>
<dbReference type="GO" id="GO:0000776">
    <property type="term" value="C:kinetochore"/>
    <property type="evidence" value="ECO:0007669"/>
    <property type="project" value="UniProtKB-ARBA"/>
</dbReference>
<dbReference type="PROSITE" id="PS00108">
    <property type="entry name" value="PROTEIN_KINASE_ST"/>
    <property type="match status" value="1"/>
</dbReference>
<evidence type="ECO:0000256" key="2">
    <source>
        <dbReference type="ARBA" id="ARBA00021157"/>
    </source>
</evidence>
<dbReference type="EC" id="2.7.11.1" evidence="1 13"/>
<dbReference type="GeneID" id="37267692"/>
<feature type="binding site" evidence="11">
    <location>
        <position position="157"/>
    </location>
    <ligand>
        <name>ATP</name>
        <dbReference type="ChEBI" id="CHEBI:30616"/>
    </ligand>
</feature>
<protein>
    <recommendedName>
        <fullName evidence="2 13">Aurora kinase</fullName>
        <ecNumber evidence="1 13">2.7.11.1</ecNumber>
    </recommendedName>
</protein>
<evidence type="ECO:0000256" key="4">
    <source>
        <dbReference type="ARBA" id="ARBA00022679"/>
    </source>
</evidence>
<evidence type="ECO:0000256" key="5">
    <source>
        <dbReference type="ARBA" id="ARBA00022741"/>
    </source>
</evidence>
<dbReference type="RefSeq" id="XP_025599366.1">
    <property type="nucleotide sequence ID" value="XM_025740146.1"/>
</dbReference>
<dbReference type="GO" id="GO:0090266">
    <property type="term" value="P:regulation of mitotic cell cycle spindle assembly checkpoint"/>
    <property type="evidence" value="ECO:0007669"/>
    <property type="project" value="UniProtKB-ARBA"/>
</dbReference>
<sequence length="479" mass="52860">MGALQVQPLQAPGAASSSRPPVAGAHLARKPSLDALSANSRAPSRAGSALPSENGSAPASARPSTNQARAPPHKTASGAAPPRAPPTASSVALRAVDIGKYDGGMERDERRGRRTGDFGGKDAALLALDSGTSSAHRPTRVWTLSQFETGRAMGKGKFGRVYIARTKADREGNGGGFICALKLLYKKDCVMYNVQGQIRREVEIQMNLRHPNVLRLYGYFHDEGRVFLMLEFAAKGEMYKIMSKLDGRRWTEAEAGRFTGQMADGLAYLHSKHVIHRDIKPENLLVGLNDVLKIADFGWSVHAPGDHRRTACGTLDYMPPEMIEDVPHGHQVDLWAFGILIFEWLEGTPPFDSQDTFNANRDYQEAAHTRGRIRKGDYEFPSHFQPSAADLVNRLLQINPKERLPLDRVMQHPWVRKWDADVYERAKSGGYLADTPAHKLPSKNINTAPMRPIQARQAKEARQRVAKLEAQQARAEGKA</sequence>
<feature type="domain" description="Protein kinase" evidence="15">
    <location>
        <begin position="147"/>
        <end position="415"/>
    </location>
</feature>
<evidence type="ECO:0000256" key="6">
    <source>
        <dbReference type="ARBA" id="ARBA00022777"/>
    </source>
</evidence>
<dbReference type="InterPro" id="IPR008271">
    <property type="entry name" value="Ser/Thr_kinase_AS"/>
</dbReference>
<comment type="similarity">
    <text evidence="13">Belongs to the protein kinase superfamily. Ser/Thr protein kinase family. Aurora subfamily.</text>
</comment>
<dbReference type="GO" id="GO:0051233">
    <property type="term" value="C:spindle midzone"/>
    <property type="evidence" value="ECO:0007669"/>
    <property type="project" value="UniProtKB-ARBA"/>
</dbReference>
<dbReference type="EMBL" id="KZ819289">
    <property type="protein sequence ID" value="PWN99087.1"/>
    <property type="molecule type" value="Genomic_DNA"/>
</dbReference>
<name>A0A316ZB73_9BASI</name>
<dbReference type="InterPro" id="IPR011009">
    <property type="entry name" value="Kinase-like_dom_sf"/>
</dbReference>
<dbReference type="GO" id="GO:0032133">
    <property type="term" value="C:chromosome passenger complex"/>
    <property type="evidence" value="ECO:0007669"/>
    <property type="project" value="UniProtKB-ARBA"/>
</dbReference>
<dbReference type="Proteomes" id="UP000245946">
    <property type="component" value="Unassembled WGS sequence"/>
</dbReference>
<dbReference type="SUPFAM" id="SSF56112">
    <property type="entry name" value="Protein kinase-like (PK-like)"/>
    <property type="match status" value="1"/>
</dbReference>
<dbReference type="SMART" id="SM00220">
    <property type="entry name" value="S_TKc"/>
    <property type="match status" value="1"/>
</dbReference>
<dbReference type="Pfam" id="PF00069">
    <property type="entry name" value="Pkinase"/>
    <property type="match status" value="1"/>
</dbReference>
<keyword evidence="17" id="KW-1185">Reference proteome</keyword>
<dbReference type="GO" id="GO:0072479">
    <property type="term" value="P:response to mitotic cell cycle spindle assembly checkpoint signaling"/>
    <property type="evidence" value="ECO:0007669"/>
    <property type="project" value="UniProtKB-ARBA"/>
</dbReference>
<dbReference type="STRING" id="58919.A0A316ZB73"/>
<dbReference type="Gene3D" id="3.30.200.20">
    <property type="entry name" value="Phosphorylase Kinase, domain 1"/>
    <property type="match status" value="1"/>
</dbReference>
<reference evidence="16 17" key="1">
    <citation type="journal article" date="2018" name="Mol. Biol. Evol.">
        <title>Broad Genomic Sampling Reveals a Smut Pathogenic Ancestry of the Fungal Clade Ustilaginomycotina.</title>
        <authorList>
            <person name="Kijpornyongpan T."/>
            <person name="Mondo S.J."/>
            <person name="Barry K."/>
            <person name="Sandor L."/>
            <person name="Lee J."/>
            <person name="Lipzen A."/>
            <person name="Pangilinan J."/>
            <person name="LaButti K."/>
            <person name="Hainaut M."/>
            <person name="Henrissat B."/>
            <person name="Grigoriev I.V."/>
            <person name="Spatafora J.W."/>
            <person name="Aime M.C."/>
        </authorList>
    </citation>
    <scope>NUCLEOTIDE SEQUENCE [LARGE SCALE GENOMIC DNA]</scope>
    <source>
        <strain evidence="16 17">MCA 4186</strain>
    </source>
</reference>
<evidence type="ECO:0000313" key="16">
    <source>
        <dbReference type="EMBL" id="PWN99087.1"/>
    </source>
</evidence>
<dbReference type="FunFam" id="3.30.200.20:FF:000042">
    <property type="entry name" value="Aurora kinase A"/>
    <property type="match status" value="1"/>
</dbReference>
<dbReference type="GO" id="GO:0008608">
    <property type="term" value="P:attachment of spindle microtubules to kinetochore"/>
    <property type="evidence" value="ECO:0007669"/>
    <property type="project" value="UniProtKB-ARBA"/>
</dbReference>
<evidence type="ECO:0000313" key="17">
    <source>
        <dbReference type="Proteomes" id="UP000245946"/>
    </source>
</evidence>
<dbReference type="FunFam" id="1.10.510.10:FF:000235">
    <property type="entry name" value="Serine/threonine-protein kinase ark1"/>
    <property type="match status" value="1"/>
</dbReference>
<gene>
    <name evidence="16" type="ORF">FA09DRAFT_295908</name>
</gene>
<keyword evidence="4 13" id="KW-0808">Transferase</keyword>
<keyword evidence="5 11" id="KW-0547">Nucleotide-binding</keyword>
<evidence type="ECO:0000256" key="7">
    <source>
        <dbReference type="ARBA" id="ARBA00022840"/>
    </source>
</evidence>
<feature type="compositionally biased region" description="Low complexity" evidence="14">
    <location>
        <begin position="76"/>
        <end position="92"/>
    </location>
</feature>
<feature type="binding site" evidence="11">
    <location>
        <begin position="231"/>
        <end position="233"/>
    </location>
    <ligand>
        <name>ATP</name>
        <dbReference type="ChEBI" id="CHEBI:30616"/>
    </ligand>
</feature>
<proteinExistence type="inferred from homology"/>
<feature type="binding site" evidence="11">
    <location>
        <begin position="282"/>
        <end position="283"/>
    </location>
    <ligand>
        <name>ATP</name>
        <dbReference type="ChEBI" id="CHEBI:30616"/>
    </ligand>
</feature>
<dbReference type="GO" id="GO:0044779">
    <property type="term" value="P:meiotic spindle checkpoint signaling"/>
    <property type="evidence" value="ECO:0007669"/>
    <property type="project" value="UniProtKB-ARBA"/>
</dbReference>
<dbReference type="GO" id="GO:0000819">
    <property type="term" value="P:sister chromatid segregation"/>
    <property type="evidence" value="ECO:0007669"/>
    <property type="project" value="UniProtKB-ARBA"/>
</dbReference>
<dbReference type="PROSITE" id="PS50011">
    <property type="entry name" value="PROTEIN_KINASE_DOM"/>
    <property type="match status" value="1"/>
</dbReference>
<accession>A0A316ZB73</accession>
<dbReference type="CDD" id="cd14007">
    <property type="entry name" value="STKc_Aurora"/>
    <property type="match status" value="1"/>
</dbReference>
<evidence type="ECO:0000256" key="14">
    <source>
        <dbReference type="SAM" id="MobiDB-lite"/>
    </source>
</evidence>
<dbReference type="OrthoDB" id="377346at2759"/>
<feature type="region of interest" description="Disordered" evidence="14">
    <location>
        <begin position="433"/>
        <end position="479"/>
    </location>
</feature>